<evidence type="ECO:0000256" key="1">
    <source>
        <dbReference type="SAM" id="MobiDB-lite"/>
    </source>
</evidence>
<organism evidence="3 4">
    <name type="scientific">Kalanchoe fedtschenkoi</name>
    <name type="common">Lavender scallops</name>
    <name type="synonym">South American air plant</name>
    <dbReference type="NCBI Taxonomy" id="63787"/>
    <lineage>
        <taxon>Eukaryota</taxon>
        <taxon>Viridiplantae</taxon>
        <taxon>Streptophyta</taxon>
        <taxon>Embryophyta</taxon>
        <taxon>Tracheophyta</taxon>
        <taxon>Spermatophyta</taxon>
        <taxon>Magnoliopsida</taxon>
        <taxon>eudicotyledons</taxon>
        <taxon>Gunneridae</taxon>
        <taxon>Pentapetalae</taxon>
        <taxon>Saxifragales</taxon>
        <taxon>Crassulaceae</taxon>
        <taxon>Kalanchoe</taxon>
    </lineage>
</organism>
<proteinExistence type="predicted"/>
<dbReference type="Gramene" id="Kaladp0016s0159.1.v1.1">
    <property type="protein sequence ID" value="Kaladp0016s0159.1.v1.1.CDS.1"/>
    <property type="gene ID" value="Kaladp0016s0159.v1.1"/>
</dbReference>
<feature type="chain" id="PRO_5029846850" evidence="2">
    <location>
        <begin position="25"/>
        <end position="101"/>
    </location>
</feature>
<feature type="signal peptide" evidence="2">
    <location>
        <begin position="1"/>
        <end position="24"/>
    </location>
</feature>
<reference evidence="3" key="1">
    <citation type="submission" date="2021-01" db="UniProtKB">
        <authorList>
            <consortium name="EnsemblPlants"/>
        </authorList>
    </citation>
    <scope>IDENTIFICATION</scope>
</reference>
<evidence type="ECO:0000256" key="2">
    <source>
        <dbReference type="SAM" id="SignalP"/>
    </source>
</evidence>
<feature type="region of interest" description="Disordered" evidence="1">
    <location>
        <begin position="67"/>
        <end position="101"/>
    </location>
</feature>
<protein>
    <submittedName>
        <fullName evidence="3">Uncharacterized protein</fullName>
    </submittedName>
</protein>
<dbReference type="Proteomes" id="UP000594263">
    <property type="component" value="Unplaced"/>
</dbReference>
<accession>A0A7N0T0K2</accession>
<keyword evidence="2" id="KW-0732">Signal</keyword>
<evidence type="ECO:0000313" key="4">
    <source>
        <dbReference type="Proteomes" id="UP000594263"/>
    </source>
</evidence>
<dbReference type="AlphaFoldDB" id="A0A7N0T0K2"/>
<evidence type="ECO:0000313" key="3">
    <source>
        <dbReference type="EnsemblPlants" id="Kaladp0016s0159.1.v1.1.CDS.1"/>
    </source>
</evidence>
<sequence>MAIRSFGFLVLIVAAALVADLSDARSLNDATEGTAANRLLLGHSPNRMLTDDPVIYPQIRFPFPKPNIPIFRPKPPSRFPPLKRTPFPKPPPPPPRRPRFH</sequence>
<keyword evidence="4" id="KW-1185">Reference proteome</keyword>
<feature type="compositionally biased region" description="Pro residues" evidence="1">
    <location>
        <begin position="67"/>
        <end position="79"/>
    </location>
</feature>
<name>A0A7N0T0K2_KALFE</name>
<dbReference type="EnsemblPlants" id="Kaladp0016s0159.1.v1.1">
    <property type="protein sequence ID" value="Kaladp0016s0159.1.v1.1.CDS.1"/>
    <property type="gene ID" value="Kaladp0016s0159.v1.1"/>
</dbReference>